<sequence>MGLQWTKVFRFSTGFNSFQHKILFLPIICFSLNTYSQTLDKDYSKIPYPEIIQNGKNSNKPGIYSQILNANNTTISPGDVIIINHYITGYGRIDPETSKVLAIASASIFDEDSSEVKSTFGNNSNPFSNNGTTGVLISTLVDEQDNEHTLFNDAEFLNPEKKAPSIVFEQNSISNNKEIQPPYKWILKAKNELTPGDYYLTFILTYFNGENWKNDKVELPIKVMTWYERKESIVQVFAWVIVVITIISFLFSIPDFISNIKKLNRDKQNQVN</sequence>
<evidence type="ECO:0000313" key="4">
    <source>
        <dbReference type="Proteomes" id="UP000509302"/>
    </source>
</evidence>
<organism evidence="3 4">
    <name type="scientific">Costertonia aggregata</name>
    <dbReference type="NCBI Taxonomy" id="343403"/>
    <lineage>
        <taxon>Bacteria</taxon>
        <taxon>Pseudomonadati</taxon>
        <taxon>Bacteroidota</taxon>
        <taxon>Flavobacteriia</taxon>
        <taxon>Flavobacteriales</taxon>
        <taxon>Flavobacteriaceae</taxon>
        <taxon>Costertonia</taxon>
    </lineage>
</organism>
<dbReference type="KEGG" id="cagg:HYG79_16190"/>
<gene>
    <name evidence="3" type="ORF">HYG79_16190</name>
</gene>
<feature type="domain" description="DUF8164" evidence="2">
    <location>
        <begin position="71"/>
        <end position="244"/>
    </location>
</feature>
<dbReference type="Proteomes" id="UP000509302">
    <property type="component" value="Chromosome"/>
</dbReference>
<evidence type="ECO:0000256" key="1">
    <source>
        <dbReference type="SAM" id="Phobius"/>
    </source>
</evidence>
<proteinExistence type="predicted"/>
<name>A0A7H9AUG2_9FLAO</name>
<keyword evidence="1" id="KW-0812">Transmembrane</keyword>
<reference evidence="3 4" key="1">
    <citation type="journal article" date="2006" name="Int. J. Syst. Evol. Microbiol.">
        <title>Costertonia aggregata gen. nov., sp. nov., a mesophilic marine bacterium of the family Flavobacteriaceae, isolated from a mature biofilm.</title>
        <authorList>
            <person name="Kwon K.K."/>
            <person name="Lee Y.K."/>
            <person name="Lee H.K."/>
        </authorList>
    </citation>
    <scope>NUCLEOTIDE SEQUENCE [LARGE SCALE GENOMIC DNA]</scope>
    <source>
        <strain evidence="3 4">KCCM 42265</strain>
    </source>
</reference>
<evidence type="ECO:0000259" key="2">
    <source>
        <dbReference type="Pfam" id="PF26498"/>
    </source>
</evidence>
<keyword evidence="4" id="KW-1185">Reference proteome</keyword>
<feature type="transmembrane region" description="Helical" evidence="1">
    <location>
        <begin position="236"/>
        <end position="257"/>
    </location>
</feature>
<dbReference type="RefSeq" id="WP_179243104.1">
    <property type="nucleotide sequence ID" value="NZ_CP058595.1"/>
</dbReference>
<dbReference type="Pfam" id="PF26498">
    <property type="entry name" value="DUF8164"/>
    <property type="match status" value="1"/>
</dbReference>
<dbReference type="InterPro" id="IPR058478">
    <property type="entry name" value="DUF8164"/>
</dbReference>
<keyword evidence="1" id="KW-1133">Transmembrane helix</keyword>
<keyword evidence="1" id="KW-0472">Membrane</keyword>
<dbReference type="EMBL" id="CP058595">
    <property type="protein sequence ID" value="QLG46825.1"/>
    <property type="molecule type" value="Genomic_DNA"/>
</dbReference>
<dbReference type="AlphaFoldDB" id="A0A7H9AUG2"/>
<accession>A0A7H9AUG2</accession>
<evidence type="ECO:0000313" key="3">
    <source>
        <dbReference type="EMBL" id="QLG46825.1"/>
    </source>
</evidence>
<protein>
    <recommendedName>
        <fullName evidence="2">DUF8164 domain-containing protein</fullName>
    </recommendedName>
</protein>